<geneLocation type="plasmid" evidence="2">
    <name>unnamed</name>
</geneLocation>
<dbReference type="EMBL" id="AF116907">
    <property type="protein sequence ID" value="AAG21715.1"/>
    <property type="molecule type" value="Genomic_DNA"/>
</dbReference>
<evidence type="ECO:0000256" key="1">
    <source>
        <dbReference type="SAM" id="MobiDB-lite"/>
    </source>
</evidence>
<geneLocation type="plasmid" evidence="3">
    <name>pVAPAMBE116</name>
</geneLocation>
<keyword evidence="4" id="KW-0614">Plasmid</keyword>
<geneLocation type="plasmid" evidence="4">
    <name>pREAT701</name>
    <name>p33701</name>
</geneLocation>
<organism evidence="4">
    <name type="scientific">Rhodococcus hoagii</name>
    <name type="common">Corynebacterium equii</name>
    <dbReference type="NCBI Taxonomy" id="43767"/>
    <lineage>
        <taxon>Bacteria</taxon>
        <taxon>Bacillati</taxon>
        <taxon>Actinomycetota</taxon>
        <taxon>Actinomycetes</taxon>
        <taxon>Mycobacteriales</taxon>
        <taxon>Nocardiaceae</taxon>
        <taxon>Prescottella</taxon>
    </lineage>
</organism>
<accession>Q9EU28</accession>
<name>Q9EU28_RHOHA</name>
<gene>
    <name evidence="4" type="primary">orf11</name>
    <name evidence="3" type="ORF">pVAPA_0580</name>
</gene>
<protein>
    <submittedName>
        <fullName evidence="4">Uncharacterized protein</fullName>
    </submittedName>
</protein>
<dbReference type="EMBL" id="HM114217">
    <property type="protein sequence ID" value="ADI50247.1"/>
    <property type="molecule type" value="Genomic_DNA"/>
</dbReference>
<evidence type="ECO:0000313" key="4">
    <source>
        <dbReference type="EMBL" id="BAB16620.1"/>
    </source>
</evidence>
<dbReference type="EMBL" id="AP001204">
    <property type="protein sequence ID" value="BAB16620.1"/>
    <property type="molecule type" value="Genomic_DNA"/>
</dbReference>
<proteinExistence type="predicted"/>
<reference evidence="4" key="1">
    <citation type="journal article" date="2000" name="Infect. Immun.">
        <title>DNA sequence and comparison of virulence plasmids from Rhodococcus equi ATCC 33701 and 103.</title>
        <authorList>
            <person name="Takai S."/>
            <person name="Hines S.A."/>
            <person name="Sekizaki T."/>
            <person name="Nicholson V.M."/>
            <person name="Alperin D.A."/>
            <person name="Osaki M."/>
            <person name="Takamatsu D."/>
            <person name="Nakamura M."/>
            <person name="Suzuki K."/>
            <person name="Ogino N."/>
            <person name="Kakuda T."/>
            <person name="Dan H."/>
            <person name="Prescott J.F."/>
        </authorList>
    </citation>
    <scope>NUCLEOTIDE SEQUENCE</scope>
    <source>
        <strain evidence="2">103</strain>
        <strain evidence="4">ATCC33701</strain>
        <plasmid evidence="4">pREAT701 (p33701)</plasmid>
        <plasmid evidence="2">unnamed</plasmid>
    </source>
</reference>
<evidence type="ECO:0000313" key="3">
    <source>
        <dbReference type="EMBL" id="ADI50247.1"/>
    </source>
</evidence>
<reference evidence="3" key="2">
    <citation type="journal article" date="2010" name="FEMS Microbiol. Lett.">
        <title>Analysis of plasmid diversity in 96 Rhodococcus equi strains isolated in Normandy (France) and sequencing of the 87-kb type I virulence plasmid.</title>
        <authorList>
            <person name="Duquesne F."/>
            <person name="Hebert L."/>
            <person name="Sevin C."/>
            <person name="Breuil M.F."/>
            <person name="Tapprest J."/>
            <person name="Laugier C."/>
            <person name="Petry S."/>
        </authorList>
    </citation>
    <scope>NUCLEOTIDE SEQUENCE</scope>
    <source>
        <strain evidence="3">MBE116</strain>
        <plasmid evidence="3">pVAPAMBE116</plasmid>
    </source>
</reference>
<dbReference type="AlphaFoldDB" id="Q9EU28"/>
<sequence length="120" mass="13051">MSGPPCRLIRSTVEAVGAPYVDVLGRSLSMPPVTDLMHGNARLMHRRRELEDVVSCGGSFEHGRHGVFISSMPLWWMTIVVTTSKVLSRLTIESGALLDSSGKVTGPLSTHTHPRRCPSS</sequence>
<feature type="region of interest" description="Disordered" evidence="1">
    <location>
        <begin position="99"/>
        <end position="120"/>
    </location>
</feature>
<evidence type="ECO:0000313" key="2">
    <source>
        <dbReference type="EMBL" id="AAG21715.1"/>
    </source>
</evidence>